<dbReference type="GO" id="GO:0008320">
    <property type="term" value="F:protein transmembrane transporter activity"/>
    <property type="evidence" value="ECO:0007669"/>
    <property type="project" value="TreeGrafter"/>
</dbReference>
<keyword evidence="13" id="KW-1185">Reference proteome</keyword>
<evidence type="ECO:0000256" key="1">
    <source>
        <dbReference type="ARBA" id="ARBA00004448"/>
    </source>
</evidence>
<evidence type="ECO:0000256" key="4">
    <source>
        <dbReference type="ARBA" id="ARBA00022692"/>
    </source>
</evidence>
<evidence type="ECO:0000256" key="6">
    <source>
        <dbReference type="ARBA" id="ARBA00022927"/>
    </source>
</evidence>
<dbReference type="OrthoDB" id="2261329at2759"/>
<comment type="subcellular location">
    <subcellularLocation>
        <location evidence="1">Mitochondrion inner membrane</location>
        <topology evidence="1">Multi-pass membrane protein</topology>
    </subcellularLocation>
</comment>
<keyword evidence="8" id="KW-0811">Translocation</keyword>
<evidence type="ECO:0000256" key="5">
    <source>
        <dbReference type="ARBA" id="ARBA00022792"/>
    </source>
</evidence>
<evidence type="ECO:0000256" key="7">
    <source>
        <dbReference type="ARBA" id="ARBA00022989"/>
    </source>
</evidence>
<dbReference type="PANTHER" id="PTHR10485">
    <property type="entry name" value="MITOCHONDRIAL IMPORT INNER MEMBRANE TRANSLOCASE SUBUNIT TIM-17"/>
    <property type="match status" value="1"/>
</dbReference>
<gene>
    <name evidence="12" type="primary">TIM17</name>
    <name evidence="12" type="ORF">H4R34_003575</name>
</gene>
<protein>
    <submittedName>
        <fullName evidence="12">Translocase of the inner membrane</fullName>
    </submittedName>
</protein>
<evidence type="ECO:0000256" key="10">
    <source>
        <dbReference type="ARBA" id="ARBA00023136"/>
    </source>
</evidence>
<evidence type="ECO:0000256" key="3">
    <source>
        <dbReference type="ARBA" id="ARBA00022448"/>
    </source>
</evidence>
<comment type="similarity">
    <text evidence="2">Belongs to the Tim17/Tim22/Tim23 family.</text>
</comment>
<dbReference type="Proteomes" id="UP001151582">
    <property type="component" value="Unassembled WGS sequence"/>
</dbReference>
<name>A0A9W8E8X8_9FUNG</name>
<keyword evidence="5" id="KW-0999">Mitochondrion inner membrane</keyword>
<evidence type="ECO:0000256" key="9">
    <source>
        <dbReference type="ARBA" id="ARBA00023128"/>
    </source>
</evidence>
<accession>A0A9W8E8X8</accession>
<comment type="caution">
    <text evidence="12">The sequence shown here is derived from an EMBL/GenBank/DDBJ whole genome shotgun (WGS) entry which is preliminary data.</text>
</comment>
<evidence type="ECO:0000313" key="13">
    <source>
        <dbReference type="Proteomes" id="UP001151582"/>
    </source>
</evidence>
<keyword evidence="9" id="KW-0496">Mitochondrion</keyword>
<proteinExistence type="inferred from homology"/>
<reference evidence="12" key="1">
    <citation type="submission" date="2022-07" db="EMBL/GenBank/DDBJ databases">
        <title>Phylogenomic reconstructions and comparative analyses of Kickxellomycotina fungi.</title>
        <authorList>
            <person name="Reynolds N.K."/>
            <person name="Stajich J.E."/>
            <person name="Barry K."/>
            <person name="Grigoriev I.V."/>
            <person name="Crous P."/>
            <person name="Smith M.E."/>
        </authorList>
    </citation>
    <scope>NUCLEOTIDE SEQUENCE</scope>
    <source>
        <strain evidence="12">RSA 567</strain>
    </source>
</reference>
<dbReference type="GO" id="GO:0030150">
    <property type="term" value="P:protein import into mitochondrial matrix"/>
    <property type="evidence" value="ECO:0007669"/>
    <property type="project" value="TreeGrafter"/>
</dbReference>
<keyword evidence="3" id="KW-0813">Transport</keyword>
<feature type="transmembrane region" description="Helical" evidence="11">
    <location>
        <begin position="115"/>
        <end position="137"/>
    </location>
</feature>
<evidence type="ECO:0000256" key="2">
    <source>
        <dbReference type="ARBA" id="ARBA00008444"/>
    </source>
</evidence>
<dbReference type="PANTHER" id="PTHR10485:SF0">
    <property type="entry name" value="AT05822P-RELATED"/>
    <property type="match status" value="1"/>
</dbReference>
<dbReference type="AlphaFoldDB" id="A0A9W8E8X8"/>
<keyword evidence="7 11" id="KW-1133">Transmembrane helix</keyword>
<evidence type="ECO:0000256" key="8">
    <source>
        <dbReference type="ARBA" id="ARBA00023010"/>
    </source>
</evidence>
<sequence length="157" mass="16373">MRSSDHTRDPCPWVILNDAGGAFAMGSIGGAIWHSIKGAKNSPRGERFRGSIAAVKARAPVLGGNFAVWGGMFSTFECVMKNVRQKEDPWNSITSGFITGGLLAARGGLKTATASAVIGGVLLALIEGVGIAFNRLAAEQNRPVRPQIPDAPPASTT</sequence>
<dbReference type="GO" id="GO:0005744">
    <property type="term" value="C:TIM23 mitochondrial import inner membrane translocase complex"/>
    <property type="evidence" value="ECO:0007669"/>
    <property type="project" value="TreeGrafter"/>
</dbReference>
<evidence type="ECO:0000256" key="11">
    <source>
        <dbReference type="SAM" id="Phobius"/>
    </source>
</evidence>
<keyword evidence="4 11" id="KW-0812">Transmembrane</keyword>
<dbReference type="EMBL" id="JANBQB010000347">
    <property type="protein sequence ID" value="KAJ1977446.1"/>
    <property type="molecule type" value="Genomic_DNA"/>
</dbReference>
<keyword evidence="6" id="KW-0653">Protein transport</keyword>
<evidence type="ECO:0000313" key="12">
    <source>
        <dbReference type="EMBL" id="KAJ1977446.1"/>
    </source>
</evidence>
<dbReference type="Pfam" id="PF02466">
    <property type="entry name" value="Tim17"/>
    <property type="match status" value="1"/>
</dbReference>
<organism evidence="12 13">
    <name type="scientific">Dimargaris verticillata</name>
    <dbReference type="NCBI Taxonomy" id="2761393"/>
    <lineage>
        <taxon>Eukaryota</taxon>
        <taxon>Fungi</taxon>
        <taxon>Fungi incertae sedis</taxon>
        <taxon>Zoopagomycota</taxon>
        <taxon>Kickxellomycotina</taxon>
        <taxon>Dimargaritomycetes</taxon>
        <taxon>Dimargaritales</taxon>
        <taxon>Dimargaritaceae</taxon>
        <taxon>Dimargaris</taxon>
    </lineage>
</organism>
<keyword evidence="10 11" id="KW-0472">Membrane</keyword>